<reference evidence="5" key="1">
    <citation type="submission" date="2019-08" db="EMBL/GenBank/DDBJ databases">
        <title>The improved chromosome-level genome for the pearl oyster Pinctada fucata martensii using PacBio sequencing and Hi-C.</title>
        <authorList>
            <person name="Zheng Z."/>
        </authorList>
    </citation>
    <scope>NUCLEOTIDE SEQUENCE</scope>
    <source>
        <strain evidence="5">ZZ-2019</strain>
        <tissue evidence="5">Adductor muscle</tissue>
    </source>
</reference>
<dbReference type="InterPro" id="IPR013780">
    <property type="entry name" value="Glyco_hydro_b"/>
</dbReference>
<keyword evidence="3" id="KW-0732">Signal</keyword>
<keyword evidence="2" id="KW-0326">Glycosidase</keyword>
<dbReference type="GO" id="GO:0016798">
    <property type="term" value="F:hydrolase activity, acting on glycosyl bonds"/>
    <property type="evidence" value="ECO:0007669"/>
    <property type="project" value="UniProtKB-KW"/>
</dbReference>
<feature type="signal peptide" evidence="3">
    <location>
        <begin position="1"/>
        <end position="20"/>
    </location>
</feature>
<keyword evidence="1" id="KW-0378">Hydrolase</keyword>
<feature type="domain" description="Glycosyl hydrolase family 31 C-terminal" evidence="4">
    <location>
        <begin position="547"/>
        <end position="627"/>
    </location>
</feature>
<dbReference type="Pfam" id="PF21365">
    <property type="entry name" value="Glyco_hydro_31_3rd"/>
    <property type="match status" value="1"/>
</dbReference>
<comment type="caution">
    <text evidence="5">The sequence shown here is derived from an EMBL/GenBank/DDBJ whole genome shotgun (WGS) entry which is preliminary data.</text>
</comment>
<evidence type="ECO:0000313" key="6">
    <source>
        <dbReference type="Proteomes" id="UP001186944"/>
    </source>
</evidence>
<evidence type="ECO:0000256" key="2">
    <source>
        <dbReference type="ARBA" id="ARBA00023295"/>
    </source>
</evidence>
<dbReference type="InterPro" id="IPR017853">
    <property type="entry name" value="GH"/>
</dbReference>
<gene>
    <name evidence="5" type="ORF">FSP39_000483</name>
</gene>
<dbReference type="EMBL" id="VSWD01000007">
    <property type="protein sequence ID" value="KAK3096465.1"/>
    <property type="molecule type" value="Genomic_DNA"/>
</dbReference>
<dbReference type="AlphaFoldDB" id="A0AA89C685"/>
<dbReference type="PANTHER" id="PTHR43053">
    <property type="entry name" value="GLYCOSIDASE FAMILY 31"/>
    <property type="match status" value="1"/>
</dbReference>
<keyword evidence="6" id="KW-1185">Reference proteome</keyword>
<organism evidence="5 6">
    <name type="scientific">Pinctada imbricata</name>
    <name type="common">Atlantic pearl-oyster</name>
    <name type="synonym">Pinctada martensii</name>
    <dbReference type="NCBI Taxonomy" id="66713"/>
    <lineage>
        <taxon>Eukaryota</taxon>
        <taxon>Metazoa</taxon>
        <taxon>Spiralia</taxon>
        <taxon>Lophotrochozoa</taxon>
        <taxon>Mollusca</taxon>
        <taxon>Bivalvia</taxon>
        <taxon>Autobranchia</taxon>
        <taxon>Pteriomorphia</taxon>
        <taxon>Pterioida</taxon>
        <taxon>Pterioidea</taxon>
        <taxon>Pteriidae</taxon>
        <taxon>Pinctada</taxon>
    </lineage>
</organism>
<evidence type="ECO:0000313" key="5">
    <source>
        <dbReference type="EMBL" id="KAK3096465.1"/>
    </source>
</evidence>
<dbReference type="Gene3D" id="2.60.40.1180">
    <property type="entry name" value="Golgi alpha-mannosidase II"/>
    <property type="match status" value="1"/>
</dbReference>
<dbReference type="Proteomes" id="UP001186944">
    <property type="component" value="Unassembled WGS sequence"/>
</dbReference>
<sequence length="636" mass="72492">MFLVMAVGVIVIWTFHEGGGEVLKEDKYFVFDTEDFILIVEAVQFNAVFEGKLGGETLKKEEKDTCESPDDKYCYQLDKGPSLHLSMVWKNNVQCYTVSWENISSEYIPKDCYTLKSGSWYGMLSTITPSDMFWPISNVNVLTRILHPGYNSFFGNVYDYYWLTTEGTSFYILDNSPILFSMHNHEGNRQICISPSLLTHVGEKTFMKYAVCQGPNIKDVHIGTSQQFRTSSQTYSSNKTLTSTSQLLFSASSEYDSASAALQDLGEMMNKKGFTYSALEVPENWEEEFGDHLAANSSLLSVVTSLSQAGYKLVYPFSPFCSYKSRNFMPSMEKDEFVKNSLSNAVQLFKYANSQVALWDVSNLNIKGNFFNNLSNFVKDYEVFSFQMKPLPSIEIDNSELLGDAVTSEMYSNWIDVLYQVTSNTLGPLINSTFRSHEQQSIVEVTFQKLNSSGSYCLSNSIPNALTLGLYGYPLLMSSLDPSDTLDTGDEELVIRWLQISIFFPWIKIPYSFFNFNIYTQTILNLRSSIFTTLDEEKVLESLSVSAPYLRPLWWLSPTDQGTYTINDHFMVADRYLVAPVLCNGTRSKDVYLPKGDHSWMYKGQEYKSGWHKNFPVPLDEILVFEKRSLQQNAEL</sequence>
<evidence type="ECO:0000256" key="1">
    <source>
        <dbReference type="ARBA" id="ARBA00022801"/>
    </source>
</evidence>
<protein>
    <recommendedName>
        <fullName evidence="4">Glycosyl hydrolase family 31 C-terminal domain-containing protein</fullName>
    </recommendedName>
</protein>
<accession>A0AA89C685</accession>
<proteinExistence type="predicted"/>
<dbReference type="InterPro" id="IPR050985">
    <property type="entry name" value="Alpha-glycosidase_related"/>
</dbReference>
<evidence type="ECO:0000256" key="3">
    <source>
        <dbReference type="SAM" id="SignalP"/>
    </source>
</evidence>
<dbReference type="PANTHER" id="PTHR43053:SF4">
    <property type="entry name" value="MYOGENESIS-REGULATING GLYCOSIDASE"/>
    <property type="match status" value="1"/>
</dbReference>
<feature type="chain" id="PRO_5041729761" description="Glycosyl hydrolase family 31 C-terminal domain-containing protein" evidence="3">
    <location>
        <begin position="21"/>
        <end position="636"/>
    </location>
</feature>
<dbReference type="Gene3D" id="3.20.20.80">
    <property type="entry name" value="Glycosidases"/>
    <property type="match status" value="1"/>
</dbReference>
<name>A0AA89C685_PINIB</name>
<dbReference type="SUPFAM" id="SSF51445">
    <property type="entry name" value="(Trans)glycosidases"/>
    <property type="match status" value="1"/>
</dbReference>
<dbReference type="SUPFAM" id="SSF51011">
    <property type="entry name" value="Glycosyl hydrolase domain"/>
    <property type="match status" value="1"/>
</dbReference>
<dbReference type="InterPro" id="IPR048395">
    <property type="entry name" value="Glyco_hydro_31_C"/>
</dbReference>
<evidence type="ECO:0000259" key="4">
    <source>
        <dbReference type="Pfam" id="PF21365"/>
    </source>
</evidence>